<evidence type="ECO:0000256" key="1">
    <source>
        <dbReference type="SAM" id="Phobius"/>
    </source>
</evidence>
<gene>
    <name evidence="2" type="ORF">CHTY_002425</name>
</gene>
<protein>
    <submittedName>
        <fullName evidence="2">Uncharacterized protein</fullName>
    </submittedName>
</protein>
<feature type="transmembrane region" description="Helical" evidence="1">
    <location>
        <begin position="98"/>
        <end position="115"/>
    </location>
</feature>
<dbReference type="EMBL" id="JACAOD020000010">
    <property type="protein sequence ID" value="MBP5836073.1"/>
    <property type="molecule type" value="Genomic_DNA"/>
</dbReference>
<feature type="transmembrane region" description="Helical" evidence="1">
    <location>
        <begin position="124"/>
        <end position="144"/>
    </location>
</feature>
<keyword evidence="1" id="KW-1133">Transmembrane helix</keyword>
<reference evidence="2" key="1">
    <citation type="submission" date="2021-04" db="EMBL/GenBank/DDBJ databases">
        <title>Genomic features of Candidatus Phytoplasma meliae isolate ChTYXIII (1SrXIII-G).</title>
        <authorList>
            <person name="Fernandez F.D."/>
            <person name="Conci L.R."/>
        </authorList>
    </citation>
    <scope>NUCLEOTIDE SEQUENCE [LARGE SCALE GENOMIC DNA]</scope>
    <source>
        <strain evidence="2">ChTYXIII-Mo</strain>
    </source>
</reference>
<feature type="transmembrane region" description="Helical" evidence="1">
    <location>
        <begin position="12"/>
        <end position="30"/>
    </location>
</feature>
<feature type="transmembrane region" description="Helical" evidence="1">
    <location>
        <begin position="164"/>
        <end position="190"/>
    </location>
</feature>
<keyword evidence="1" id="KW-0812">Transmembrane</keyword>
<feature type="transmembrane region" description="Helical" evidence="1">
    <location>
        <begin position="51"/>
        <end position="78"/>
    </location>
</feature>
<keyword evidence="3" id="KW-1185">Reference proteome</keyword>
<evidence type="ECO:0000313" key="2">
    <source>
        <dbReference type="EMBL" id="MBP5836073.1"/>
    </source>
</evidence>
<evidence type="ECO:0000313" key="3">
    <source>
        <dbReference type="Proteomes" id="UP001195571"/>
    </source>
</evidence>
<keyword evidence="1" id="KW-0472">Membrane</keyword>
<name>A0ABS5CYL9_9MOLU</name>
<dbReference type="RefSeq" id="WP_203552336.1">
    <property type="nucleotide sequence ID" value="NZ_JACAOD020000010.1"/>
</dbReference>
<comment type="caution">
    <text evidence="2">The sequence shown here is derived from an EMBL/GenBank/DDBJ whole genome shotgun (WGS) entry which is preliminary data.</text>
</comment>
<sequence>MLTYNVYQKQKLLRQIILTAFFSCISLVLSQCFKEIRIPSIKAISLPLSAFTLYFVFLPIILLSFYVPCYLACLGAFLANSFKYLMVDANPKFCYEPLSALICVLSFALIPSLFLKKTDHIVKFYLVILISSLLFQMVDWVLALKYRYHIDVWDVSLHTKLPQIVSIIKTYFLIRLPFVFIVSSVMTIMIKELLKRLSFLASSYYNYK</sequence>
<accession>A0ABS5CYL9</accession>
<organism evidence="2 3">
    <name type="scientific">Candidatus Phytoplasma meliae</name>
    <dbReference type="NCBI Taxonomy" id="1848402"/>
    <lineage>
        <taxon>Bacteria</taxon>
        <taxon>Bacillati</taxon>
        <taxon>Mycoplasmatota</taxon>
        <taxon>Mollicutes</taxon>
        <taxon>Acholeplasmatales</taxon>
        <taxon>Acholeplasmataceae</taxon>
        <taxon>Candidatus Phytoplasma</taxon>
        <taxon>16SrXIII (Mexican periwinkle virescence group)</taxon>
    </lineage>
</organism>
<proteinExistence type="predicted"/>
<dbReference type="Proteomes" id="UP001195571">
    <property type="component" value="Unassembled WGS sequence"/>
</dbReference>